<dbReference type="SUPFAM" id="SSF88946">
    <property type="entry name" value="Sigma2 domain of RNA polymerase sigma factors"/>
    <property type="match status" value="1"/>
</dbReference>
<dbReference type="InterPro" id="IPR053812">
    <property type="entry name" value="HTH_Sigma70_ECF-like"/>
</dbReference>
<keyword evidence="2" id="KW-0731">Sigma factor</keyword>
<protein>
    <submittedName>
        <fullName evidence="6">RNA polymerase, sigma-24 subunit, ECF subfamily</fullName>
    </submittedName>
</protein>
<dbReference type="InterPro" id="IPR014284">
    <property type="entry name" value="RNA_pol_sigma-70_dom"/>
</dbReference>
<dbReference type="Pfam" id="PF07638">
    <property type="entry name" value="Sigma70_ECF"/>
    <property type="match status" value="1"/>
</dbReference>
<accession>Q01UG6</accession>
<keyword evidence="3" id="KW-0238">DNA-binding</keyword>
<dbReference type="GO" id="GO:0016987">
    <property type="term" value="F:sigma factor activity"/>
    <property type="evidence" value="ECO:0007669"/>
    <property type="project" value="UniProtKB-KW"/>
</dbReference>
<feature type="domain" description="RNA polymerase sigma-70 ECF-like HTH" evidence="5">
    <location>
        <begin position="56"/>
        <end position="208"/>
    </location>
</feature>
<evidence type="ECO:0000313" key="6">
    <source>
        <dbReference type="EMBL" id="ABJ86704.1"/>
    </source>
</evidence>
<dbReference type="InterPro" id="IPR039425">
    <property type="entry name" value="RNA_pol_sigma-70-like"/>
</dbReference>
<dbReference type="HOGENOM" id="CLU_1119786_0_0_0"/>
<dbReference type="GO" id="GO:0003677">
    <property type="term" value="F:DNA binding"/>
    <property type="evidence" value="ECO:0007669"/>
    <property type="project" value="UniProtKB-KW"/>
</dbReference>
<evidence type="ECO:0000256" key="1">
    <source>
        <dbReference type="ARBA" id="ARBA00023015"/>
    </source>
</evidence>
<evidence type="ECO:0000259" key="5">
    <source>
        <dbReference type="Pfam" id="PF07638"/>
    </source>
</evidence>
<dbReference type="EMBL" id="CP000473">
    <property type="protein sequence ID" value="ABJ86704.1"/>
    <property type="molecule type" value="Genomic_DNA"/>
</dbReference>
<keyword evidence="4" id="KW-0804">Transcription</keyword>
<dbReference type="OrthoDB" id="128557at2"/>
<dbReference type="PANTHER" id="PTHR43133">
    <property type="entry name" value="RNA POLYMERASE ECF-TYPE SIGMA FACTO"/>
    <property type="match status" value="1"/>
</dbReference>
<name>Q01UG6_SOLUE</name>
<keyword evidence="1" id="KW-0805">Transcription regulation</keyword>
<dbReference type="Gene3D" id="1.10.1740.10">
    <property type="match status" value="1"/>
</dbReference>
<evidence type="ECO:0000256" key="4">
    <source>
        <dbReference type="ARBA" id="ARBA00023163"/>
    </source>
</evidence>
<organism evidence="6">
    <name type="scientific">Solibacter usitatus (strain Ellin6076)</name>
    <dbReference type="NCBI Taxonomy" id="234267"/>
    <lineage>
        <taxon>Bacteria</taxon>
        <taxon>Pseudomonadati</taxon>
        <taxon>Acidobacteriota</taxon>
        <taxon>Terriglobia</taxon>
        <taxon>Bryobacterales</taxon>
        <taxon>Solibacteraceae</taxon>
        <taxon>Candidatus Solibacter</taxon>
    </lineage>
</organism>
<dbReference type="AlphaFoldDB" id="Q01UG6"/>
<dbReference type="KEGG" id="sus:Acid_5757"/>
<sequence length="233" mass="26267">MAGDPDTAIGGAGNRFPSTQISLIEAAGSGLAGEALERVIALYWKPVYAFIRFKWRKDNESAKDLTQGFFTSALQREFFQRFDPAKASFRTYLRMAVERFAANEHSSGQRQKRGGGIEFAELDEQAAGGESPEDLFFREWRRQLFALAIEDLCARCTEGGKLTEWRVFEAYDLADGERPTYAELAGRHGIAETAVTNALAWARRTLRALLTARLRGVTSGERELREEMRRIWS</sequence>
<dbReference type="InterPro" id="IPR013325">
    <property type="entry name" value="RNA_pol_sigma_r2"/>
</dbReference>
<dbReference type="GO" id="GO:0006352">
    <property type="term" value="P:DNA-templated transcription initiation"/>
    <property type="evidence" value="ECO:0007669"/>
    <property type="project" value="InterPro"/>
</dbReference>
<dbReference type="STRING" id="234267.Acid_5757"/>
<proteinExistence type="predicted"/>
<evidence type="ECO:0000256" key="2">
    <source>
        <dbReference type="ARBA" id="ARBA00023082"/>
    </source>
</evidence>
<dbReference type="NCBIfam" id="TIGR02937">
    <property type="entry name" value="sigma70-ECF"/>
    <property type="match status" value="1"/>
</dbReference>
<dbReference type="InParanoid" id="Q01UG6"/>
<evidence type="ECO:0000256" key="3">
    <source>
        <dbReference type="ARBA" id="ARBA00023125"/>
    </source>
</evidence>
<reference evidence="6" key="1">
    <citation type="submission" date="2006-10" db="EMBL/GenBank/DDBJ databases">
        <title>Complete sequence of Solibacter usitatus Ellin6076.</title>
        <authorList>
            <consortium name="US DOE Joint Genome Institute"/>
            <person name="Copeland A."/>
            <person name="Lucas S."/>
            <person name="Lapidus A."/>
            <person name="Barry K."/>
            <person name="Detter J.C."/>
            <person name="Glavina del Rio T."/>
            <person name="Hammon N."/>
            <person name="Israni S."/>
            <person name="Dalin E."/>
            <person name="Tice H."/>
            <person name="Pitluck S."/>
            <person name="Thompson L.S."/>
            <person name="Brettin T."/>
            <person name="Bruce D."/>
            <person name="Han C."/>
            <person name="Tapia R."/>
            <person name="Gilna P."/>
            <person name="Schmutz J."/>
            <person name="Larimer F."/>
            <person name="Land M."/>
            <person name="Hauser L."/>
            <person name="Kyrpides N."/>
            <person name="Mikhailova N."/>
            <person name="Janssen P.H."/>
            <person name="Kuske C.R."/>
            <person name="Richardson P."/>
        </authorList>
    </citation>
    <scope>NUCLEOTIDE SEQUENCE</scope>
    <source>
        <strain evidence="6">Ellin6076</strain>
    </source>
</reference>
<dbReference type="PANTHER" id="PTHR43133:SF8">
    <property type="entry name" value="RNA POLYMERASE SIGMA FACTOR HI_1459-RELATED"/>
    <property type="match status" value="1"/>
</dbReference>
<gene>
    <name evidence="6" type="ordered locus">Acid_5757</name>
</gene>
<dbReference type="eggNOG" id="COG1595">
    <property type="taxonomic scope" value="Bacteria"/>
</dbReference>